<evidence type="ECO:0000313" key="2">
    <source>
        <dbReference type="Proteomes" id="UP000198406"/>
    </source>
</evidence>
<accession>A0A1Z5JNJ2</accession>
<name>A0A1Z5JNJ2_FISSO</name>
<dbReference type="Proteomes" id="UP000198406">
    <property type="component" value="Unassembled WGS sequence"/>
</dbReference>
<gene>
    <name evidence="1" type="ORF">FisN_3Hu056</name>
</gene>
<reference evidence="1 2" key="1">
    <citation type="journal article" date="2015" name="Plant Cell">
        <title>Oil accumulation by the oleaginous diatom Fistulifera solaris as revealed by the genome and transcriptome.</title>
        <authorList>
            <person name="Tanaka T."/>
            <person name="Maeda Y."/>
            <person name="Veluchamy A."/>
            <person name="Tanaka M."/>
            <person name="Abida H."/>
            <person name="Marechal E."/>
            <person name="Bowler C."/>
            <person name="Muto M."/>
            <person name="Sunaga Y."/>
            <person name="Tanaka M."/>
            <person name="Yoshino T."/>
            <person name="Taniguchi T."/>
            <person name="Fukuda Y."/>
            <person name="Nemoto M."/>
            <person name="Matsumoto M."/>
            <person name="Wong P.S."/>
            <person name="Aburatani S."/>
            <person name="Fujibuchi W."/>
        </authorList>
    </citation>
    <scope>NUCLEOTIDE SEQUENCE [LARGE SCALE GENOMIC DNA]</scope>
    <source>
        <strain evidence="1 2">JPCC DA0580</strain>
    </source>
</reference>
<sequence>MIQHLSYPFLYDEHDSFLLTARVESLSHDFYPSSTLTADFLHDINIATKKLRRLIIDGFNDDQMLAENAMLSFWQRVAELGYFEQLDVEIHGYYRVPSDGAVQALIRAVKANTGLKVKELFAEGSLFGGAGGLATSFRGAL</sequence>
<dbReference type="InParanoid" id="A0A1Z5JNJ2"/>
<dbReference type="AlphaFoldDB" id="A0A1Z5JNJ2"/>
<dbReference type="EMBL" id="BDSP01000095">
    <property type="protein sequence ID" value="GAX15587.1"/>
    <property type="molecule type" value="Genomic_DNA"/>
</dbReference>
<evidence type="ECO:0000313" key="1">
    <source>
        <dbReference type="EMBL" id="GAX15587.1"/>
    </source>
</evidence>
<organism evidence="1 2">
    <name type="scientific">Fistulifera solaris</name>
    <name type="common">Oleaginous diatom</name>
    <dbReference type="NCBI Taxonomy" id="1519565"/>
    <lineage>
        <taxon>Eukaryota</taxon>
        <taxon>Sar</taxon>
        <taxon>Stramenopiles</taxon>
        <taxon>Ochrophyta</taxon>
        <taxon>Bacillariophyta</taxon>
        <taxon>Bacillariophyceae</taxon>
        <taxon>Bacillariophycidae</taxon>
        <taxon>Naviculales</taxon>
        <taxon>Naviculaceae</taxon>
        <taxon>Fistulifera</taxon>
    </lineage>
</organism>
<keyword evidence="2" id="KW-1185">Reference proteome</keyword>
<protein>
    <submittedName>
        <fullName evidence="1">Uncharacterized protein</fullName>
    </submittedName>
</protein>
<comment type="caution">
    <text evidence="1">The sequence shown here is derived from an EMBL/GenBank/DDBJ whole genome shotgun (WGS) entry which is preliminary data.</text>
</comment>
<proteinExistence type="predicted"/>